<protein>
    <submittedName>
        <fullName evidence="4">Rab-GTPase-TBC domain-containing protein</fullName>
    </submittedName>
</protein>
<evidence type="ECO:0000256" key="2">
    <source>
        <dbReference type="SAM" id="MobiDB-lite"/>
    </source>
</evidence>
<accession>A0ABR1MI38</accession>
<dbReference type="InterPro" id="IPR000195">
    <property type="entry name" value="Rab-GAP-TBC_dom"/>
</dbReference>
<dbReference type="Pfam" id="PF23436">
    <property type="entry name" value="RabGap-TBC_2"/>
    <property type="match status" value="1"/>
</dbReference>
<feature type="compositionally biased region" description="Polar residues" evidence="2">
    <location>
        <begin position="843"/>
        <end position="869"/>
    </location>
</feature>
<keyword evidence="1" id="KW-0175">Coiled coil</keyword>
<proteinExistence type="predicted"/>
<dbReference type="Proteomes" id="UP001365128">
    <property type="component" value="Unassembled WGS sequence"/>
</dbReference>
<name>A0ABR1MI38_9PEZI</name>
<feature type="compositionally biased region" description="Polar residues" evidence="2">
    <location>
        <begin position="780"/>
        <end position="795"/>
    </location>
</feature>
<feature type="coiled-coil region" evidence="1">
    <location>
        <begin position="599"/>
        <end position="626"/>
    </location>
</feature>
<organism evidence="4 5">
    <name type="scientific">Phyllosticta citricarpa</name>
    <dbReference type="NCBI Taxonomy" id="55181"/>
    <lineage>
        <taxon>Eukaryota</taxon>
        <taxon>Fungi</taxon>
        <taxon>Dikarya</taxon>
        <taxon>Ascomycota</taxon>
        <taxon>Pezizomycotina</taxon>
        <taxon>Dothideomycetes</taxon>
        <taxon>Dothideomycetes incertae sedis</taxon>
        <taxon>Botryosphaeriales</taxon>
        <taxon>Phyllostictaceae</taxon>
        <taxon>Phyllosticta</taxon>
    </lineage>
</organism>
<dbReference type="Gene3D" id="1.10.8.270">
    <property type="entry name" value="putative rabgap domain of human tbc1 domain family member 14 like domains"/>
    <property type="match status" value="1"/>
</dbReference>
<feature type="compositionally biased region" description="Polar residues" evidence="2">
    <location>
        <begin position="992"/>
        <end position="1001"/>
    </location>
</feature>
<evidence type="ECO:0000313" key="5">
    <source>
        <dbReference type="Proteomes" id="UP001365128"/>
    </source>
</evidence>
<dbReference type="InterPro" id="IPR050302">
    <property type="entry name" value="Rab_GAP_TBC_domain"/>
</dbReference>
<dbReference type="PROSITE" id="PS50086">
    <property type="entry name" value="TBC_RABGAP"/>
    <property type="match status" value="1"/>
</dbReference>
<feature type="compositionally biased region" description="Polar residues" evidence="2">
    <location>
        <begin position="29"/>
        <end position="43"/>
    </location>
</feature>
<keyword evidence="5" id="KW-1185">Reference proteome</keyword>
<feature type="compositionally biased region" description="Polar residues" evidence="2">
    <location>
        <begin position="825"/>
        <end position="834"/>
    </location>
</feature>
<dbReference type="EMBL" id="JBBPDW010000010">
    <property type="protein sequence ID" value="KAK7548744.1"/>
    <property type="molecule type" value="Genomic_DNA"/>
</dbReference>
<evidence type="ECO:0000259" key="3">
    <source>
        <dbReference type="PROSITE" id="PS50086"/>
    </source>
</evidence>
<dbReference type="SUPFAM" id="SSF47923">
    <property type="entry name" value="Ypt/Rab-GAP domain of gyp1p"/>
    <property type="match status" value="2"/>
</dbReference>
<feature type="compositionally biased region" description="Basic and acidic residues" evidence="2">
    <location>
        <begin position="928"/>
        <end position="940"/>
    </location>
</feature>
<feature type="region of interest" description="Disordered" evidence="2">
    <location>
        <begin position="928"/>
        <end position="1001"/>
    </location>
</feature>
<dbReference type="PANTHER" id="PTHR47219">
    <property type="entry name" value="RAB GTPASE-ACTIVATING PROTEIN 1-LIKE"/>
    <property type="match status" value="1"/>
</dbReference>
<feature type="compositionally biased region" description="Polar residues" evidence="2">
    <location>
        <begin position="511"/>
        <end position="563"/>
    </location>
</feature>
<feature type="compositionally biased region" description="Low complexity" evidence="2">
    <location>
        <begin position="941"/>
        <end position="956"/>
    </location>
</feature>
<feature type="domain" description="Rab-GAP TBC" evidence="3">
    <location>
        <begin position="213"/>
        <end position="397"/>
    </location>
</feature>
<dbReference type="Gene3D" id="1.10.472.80">
    <property type="entry name" value="Ypt/Rab-GAP domain of gyp1p, domain 3"/>
    <property type="match status" value="1"/>
</dbReference>
<feature type="region of interest" description="Disordered" evidence="2">
    <location>
        <begin position="727"/>
        <end position="746"/>
    </location>
</feature>
<evidence type="ECO:0000313" key="4">
    <source>
        <dbReference type="EMBL" id="KAK7548744.1"/>
    </source>
</evidence>
<dbReference type="SMART" id="SM00164">
    <property type="entry name" value="TBC"/>
    <property type="match status" value="1"/>
</dbReference>
<feature type="region of interest" description="Disordered" evidence="2">
    <location>
        <begin position="775"/>
        <end position="878"/>
    </location>
</feature>
<comment type="caution">
    <text evidence="4">The sequence shown here is derived from an EMBL/GenBank/DDBJ whole genome shotgun (WGS) entry which is preliminary data.</text>
</comment>
<sequence length="1001" mass="111230">MALADLESSILPSRSHVDSFADSMVTVPLSPTDQNYDQDSDTTAAAPLHHTSRDSKFSQSLDATLADPIDSRKKRPTTIINKAMSRRSTLDSLDTDENVDWDTLDKKEGEVERDGGADESTALLLERLEQANQAIATDPKSGLKPRARSQSRPPSISQIKKMVENQNAEQVRFSLLPSPPPMTELDFWAALVRDYHGTAQRLPTLTTNKIRSGIPAPLRGVTWVSMAGARDRQLEDQYERLCKESSPYENMIGKDIGRSFPGVEMFRDAEGEGQKMLARVLKCFSLYDEKIGYCQGLGFLVGPLLMQMGDKEAFCVLVRLMDDYDLRSCFLPDLSGLHLRIYQFQRLLHQHLPQLAEHLDGMQIHAAYLSQWFLSFFAVTCPLPMLFRIYDVIFAEGASETLMRVALAIMTKNEKRLLALAEFEDVIQLLLSRALWDPYGCNAQSADDLVNDFCSFTGVVTRESLQSLEAGFKETQGDDTVAKSRFFPEVQSAAQRFLGRIWGPDKRATLTPPSSDKQSRPSSFMKRTTSKQSIASTLNSVEASSDSTGRSHASTATALTEMTSRSRESSADNASVKSLKVDPNRLTISAKDRDFHSQIEDLLTALSEMQREQANLTAQLQREREERREDHRIVRSLVDRVNIDQNGDSLRPPSSKADRRLTLPVNANGNVTNKRLSTPLLSPVQSMDEVMKVVEERFPKKAHHHRNSSVFETKQYLRDSLARTKEQLQLESSRSQSLSRQLLDAQTETDRLRNELNEARRRLQDSHVEKQRLERGIQDLKQQQAKVSKSNTWSAAETVPEVPTLTRSNTTDSSTKGLRELKLGRSTSGGSARNSVRGPMLTRVNTFGTPTSAPRSNRASSPHASGTSQFDKRSSSVSAHAVLTPTEHHPLPAEDTLLADLVSAKTSEAMAKQELEELKARCEGMRKELSKAKEAQEKALAEAAAAQATASMPATPKELEPVKTSKSEKKPGSSHSTTSNSGGGSWFWGKRTVSSTAVETK</sequence>
<feature type="region of interest" description="Disordered" evidence="2">
    <location>
        <begin position="504"/>
        <end position="576"/>
    </location>
</feature>
<dbReference type="Gene3D" id="1.10.10.750">
    <property type="entry name" value="Ypt/Rab-GAP domain of gyp1p, domain 1"/>
    <property type="match status" value="1"/>
</dbReference>
<feature type="compositionally biased region" description="Basic and acidic residues" evidence="2">
    <location>
        <begin position="957"/>
        <end position="971"/>
    </location>
</feature>
<feature type="compositionally biased region" description="Low complexity" evidence="2">
    <location>
        <begin position="729"/>
        <end position="743"/>
    </location>
</feature>
<feature type="region of interest" description="Disordered" evidence="2">
    <location>
        <begin position="27"/>
        <end position="60"/>
    </location>
</feature>
<reference evidence="4 5" key="1">
    <citation type="submission" date="2024-04" db="EMBL/GenBank/DDBJ databases">
        <title>Phyllosticta paracitricarpa is synonymous to the EU quarantine fungus P. citricarpa based on phylogenomic analyses.</title>
        <authorList>
            <consortium name="Lawrence Berkeley National Laboratory"/>
            <person name="Van Ingen-Buijs V.A."/>
            <person name="Van Westerhoven A.C."/>
            <person name="Haridas S."/>
            <person name="Skiadas P."/>
            <person name="Martin F."/>
            <person name="Groenewald J.Z."/>
            <person name="Crous P.W."/>
            <person name="Seidl M.F."/>
        </authorList>
    </citation>
    <scope>NUCLEOTIDE SEQUENCE [LARGE SCALE GENOMIC DNA]</scope>
    <source>
        <strain evidence="4 5">CBS 122670</strain>
    </source>
</reference>
<dbReference type="PANTHER" id="PTHR47219:SF9">
    <property type="entry name" value="GTPASE ACTIVATING PROTEIN AND CENTROSOME-ASSOCIATED, ISOFORM B"/>
    <property type="match status" value="1"/>
</dbReference>
<feature type="compositionally biased region" description="Polar residues" evidence="2">
    <location>
        <begin position="805"/>
        <end position="816"/>
    </location>
</feature>
<evidence type="ECO:0000256" key="1">
    <source>
        <dbReference type="SAM" id="Coils"/>
    </source>
</evidence>
<feature type="region of interest" description="Disordered" evidence="2">
    <location>
        <begin position="135"/>
        <end position="156"/>
    </location>
</feature>
<gene>
    <name evidence="4" type="ORF">IWX46DRAFT_639701</name>
</gene>
<dbReference type="InterPro" id="IPR035969">
    <property type="entry name" value="Rab-GAP_TBC_sf"/>
</dbReference>